<dbReference type="InterPro" id="IPR011006">
    <property type="entry name" value="CheY-like_superfamily"/>
</dbReference>
<evidence type="ECO:0000256" key="3">
    <source>
        <dbReference type="PROSITE-ProRule" id="PRU00169"/>
    </source>
</evidence>
<organism evidence="6 7">
    <name type="scientific">Pseudonocardia ailaonensis</name>
    <dbReference type="NCBI Taxonomy" id="367279"/>
    <lineage>
        <taxon>Bacteria</taxon>
        <taxon>Bacillati</taxon>
        <taxon>Actinomycetota</taxon>
        <taxon>Actinomycetes</taxon>
        <taxon>Pseudonocardiales</taxon>
        <taxon>Pseudonocardiaceae</taxon>
        <taxon>Pseudonocardia</taxon>
    </lineage>
</organism>
<evidence type="ECO:0000256" key="1">
    <source>
        <dbReference type="ARBA" id="ARBA00022553"/>
    </source>
</evidence>
<dbReference type="PANTHER" id="PTHR43214:SF37">
    <property type="entry name" value="TRANSCRIPTIONAL REGULATORY PROTEIN YDFI"/>
    <property type="match status" value="1"/>
</dbReference>
<dbReference type="SMART" id="SM00421">
    <property type="entry name" value="HTH_LUXR"/>
    <property type="match status" value="1"/>
</dbReference>
<dbReference type="EMBL" id="BAAAQK010000005">
    <property type="protein sequence ID" value="GAA1845204.1"/>
    <property type="molecule type" value="Genomic_DNA"/>
</dbReference>
<evidence type="ECO:0000259" key="5">
    <source>
        <dbReference type="PROSITE" id="PS50110"/>
    </source>
</evidence>
<dbReference type="InterPro" id="IPR058245">
    <property type="entry name" value="NreC/VraR/RcsB-like_REC"/>
</dbReference>
<feature type="domain" description="HTH luxR-type" evidence="4">
    <location>
        <begin position="145"/>
        <end position="210"/>
    </location>
</feature>
<reference evidence="6 7" key="1">
    <citation type="journal article" date="2019" name="Int. J. Syst. Evol. Microbiol.">
        <title>The Global Catalogue of Microorganisms (GCM) 10K type strain sequencing project: providing services to taxonomists for standard genome sequencing and annotation.</title>
        <authorList>
            <consortium name="The Broad Institute Genomics Platform"/>
            <consortium name="The Broad Institute Genome Sequencing Center for Infectious Disease"/>
            <person name="Wu L."/>
            <person name="Ma J."/>
        </authorList>
    </citation>
    <scope>NUCLEOTIDE SEQUENCE [LARGE SCALE GENOMIC DNA]</scope>
    <source>
        <strain evidence="6 7">JCM 16009</strain>
    </source>
</reference>
<evidence type="ECO:0000256" key="2">
    <source>
        <dbReference type="ARBA" id="ARBA00023125"/>
    </source>
</evidence>
<name>A0ABN2MZ17_9PSEU</name>
<keyword evidence="2" id="KW-0238">DNA-binding</keyword>
<sequence length="213" mass="23047">MSKIRTYLVDDHEIVRQGLRAFLESAGDVEVVGETADGRQALREIDELARAGCPADVVVTDLLMPEVGGLEIARGVVELGAPTRVVVLSAYGDSDRVRRALAQEVSAYVMKSSRPDTILASVRAAAKGEQYLDPALALRLVQAVDGRTTPALTKREHEVAALVAEGKSNLEIAADLFVSERTARTHVSHILTKLNFRSRVQLALWVRGDGPDP</sequence>
<protein>
    <submittedName>
        <fullName evidence="6">Response regulator transcription factor</fullName>
    </submittedName>
</protein>
<dbReference type="PROSITE" id="PS50043">
    <property type="entry name" value="HTH_LUXR_2"/>
    <property type="match status" value="1"/>
</dbReference>
<evidence type="ECO:0000313" key="7">
    <source>
        <dbReference type="Proteomes" id="UP001500449"/>
    </source>
</evidence>
<dbReference type="PANTHER" id="PTHR43214">
    <property type="entry name" value="TWO-COMPONENT RESPONSE REGULATOR"/>
    <property type="match status" value="1"/>
</dbReference>
<gene>
    <name evidence="6" type="ORF">GCM10009836_25910</name>
</gene>
<dbReference type="InterPro" id="IPR000792">
    <property type="entry name" value="Tscrpt_reg_LuxR_C"/>
</dbReference>
<dbReference type="InterPro" id="IPR001789">
    <property type="entry name" value="Sig_transdc_resp-reg_receiver"/>
</dbReference>
<feature type="modified residue" description="4-aspartylphosphate" evidence="3">
    <location>
        <position position="61"/>
    </location>
</feature>
<dbReference type="SMART" id="SM00448">
    <property type="entry name" value="REC"/>
    <property type="match status" value="1"/>
</dbReference>
<evidence type="ECO:0000259" key="4">
    <source>
        <dbReference type="PROSITE" id="PS50043"/>
    </source>
</evidence>
<dbReference type="CDD" id="cd06170">
    <property type="entry name" value="LuxR_C_like"/>
    <property type="match status" value="1"/>
</dbReference>
<dbReference type="InterPro" id="IPR016032">
    <property type="entry name" value="Sig_transdc_resp-reg_C-effctor"/>
</dbReference>
<dbReference type="SUPFAM" id="SSF46894">
    <property type="entry name" value="C-terminal effector domain of the bipartite response regulators"/>
    <property type="match status" value="1"/>
</dbReference>
<dbReference type="Gene3D" id="3.40.50.2300">
    <property type="match status" value="1"/>
</dbReference>
<dbReference type="PRINTS" id="PR00038">
    <property type="entry name" value="HTHLUXR"/>
</dbReference>
<accession>A0ABN2MZ17</accession>
<dbReference type="SUPFAM" id="SSF52172">
    <property type="entry name" value="CheY-like"/>
    <property type="match status" value="1"/>
</dbReference>
<dbReference type="RefSeq" id="WP_344415876.1">
    <property type="nucleotide sequence ID" value="NZ_BAAAQK010000005.1"/>
</dbReference>
<evidence type="ECO:0000313" key="6">
    <source>
        <dbReference type="EMBL" id="GAA1845204.1"/>
    </source>
</evidence>
<proteinExistence type="predicted"/>
<dbReference type="Proteomes" id="UP001500449">
    <property type="component" value="Unassembled WGS sequence"/>
</dbReference>
<dbReference type="Pfam" id="PF00072">
    <property type="entry name" value="Response_reg"/>
    <property type="match status" value="1"/>
</dbReference>
<comment type="caution">
    <text evidence="6">The sequence shown here is derived from an EMBL/GenBank/DDBJ whole genome shotgun (WGS) entry which is preliminary data.</text>
</comment>
<keyword evidence="7" id="KW-1185">Reference proteome</keyword>
<feature type="domain" description="Response regulatory" evidence="5">
    <location>
        <begin position="5"/>
        <end position="126"/>
    </location>
</feature>
<dbReference type="InterPro" id="IPR039420">
    <property type="entry name" value="WalR-like"/>
</dbReference>
<dbReference type="Pfam" id="PF00196">
    <property type="entry name" value="GerE"/>
    <property type="match status" value="1"/>
</dbReference>
<keyword evidence="1 3" id="KW-0597">Phosphoprotein</keyword>
<dbReference type="PROSITE" id="PS50110">
    <property type="entry name" value="RESPONSE_REGULATORY"/>
    <property type="match status" value="1"/>
</dbReference>
<dbReference type="CDD" id="cd17535">
    <property type="entry name" value="REC_NarL-like"/>
    <property type="match status" value="1"/>
</dbReference>